<reference evidence="2 3" key="1">
    <citation type="submission" date="2017-10" db="EMBL/GenBank/DDBJ databases">
        <title>Comparative genomics between pathogenic Norcardia.</title>
        <authorList>
            <person name="Zeng L."/>
        </authorList>
    </citation>
    <scope>NUCLEOTIDE SEQUENCE [LARGE SCALE GENOMIC DNA]</scope>
    <source>
        <strain evidence="2 3">NC_YFY_NT001</strain>
    </source>
</reference>
<dbReference type="AlphaFoldDB" id="A0A291RJ77"/>
<dbReference type="InterPro" id="IPR017517">
    <property type="entry name" value="Maleyloyr_isom"/>
</dbReference>
<dbReference type="GO" id="GO:0046872">
    <property type="term" value="F:metal ion binding"/>
    <property type="evidence" value="ECO:0007669"/>
    <property type="project" value="InterPro"/>
</dbReference>
<dbReference type="Proteomes" id="UP000221961">
    <property type="component" value="Chromosome"/>
</dbReference>
<name>A0A291RJ77_9NOCA</name>
<feature type="domain" description="Mycothiol-dependent maleylpyruvate isomerase metal-binding" evidence="1">
    <location>
        <begin position="18"/>
        <end position="157"/>
    </location>
</feature>
<protein>
    <recommendedName>
        <fullName evidence="1">Mycothiol-dependent maleylpyruvate isomerase metal-binding domain-containing protein</fullName>
    </recommendedName>
</protein>
<evidence type="ECO:0000313" key="3">
    <source>
        <dbReference type="Proteomes" id="UP000221961"/>
    </source>
</evidence>
<sequence length="283" mass="31793">MVEVITAEQWRAARAALADMGDRFAELVRSVAPDAMATRDWTVADTAAHVDAIAMWDTLLGRTEDIPYPWSELQDEILATDVDTVYLLNDRTMAGLPERDTHVLIERLRGHIDELLRVSADVDPDRPIRWLGGSRVPVVGLLAHLTNELLIHGRDIAQATGSRWDMPQEYAGQFMDLFVRGMTRHGIGRVLHHDGPPNERRVAVEFRSRYTNPMTLVLDHEHVTLGQPGDPADVRIGFEPVAFNLMMFGRMGKPRAALTGKVRIGGPRPWLLPTFLRTVRFPS</sequence>
<dbReference type="Gene3D" id="1.20.120.450">
    <property type="entry name" value="dinb family like domain"/>
    <property type="match status" value="1"/>
</dbReference>
<dbReference type="GeneID" id="88358833"/>
<dbReference type="KEGG" id="ntp:CRH09_15755"/>
<dbReference type="SUPFAM" id="SSF109854">
    <property type="entry name" value="DinB/YfiT-like putative metalloenzymes"/>
    <property type="match status" value="1"/>
</dbReference>
<dbReference type="InterPro" id="IPR034660">
    <property type="entry name" value="DinB/YfiT-like"/>
</dbReference>
<dbReference type="EMBL" id="CP023778">
    <property type="protein sequence ID" value="ATL67437.1"/>
    <property type="molecule type" value="Genomic_DNA"/>
</dbReference>
<evidence type="ECO:0000313" key="2">
    <source>
        <dbReference type="EMBL" id="ATL67437.1"/>
    </source>
</evidence>
<evidence type="ECO:0000259" key="1">
    <source>
        <dbReference type="Pfam" id="PF11716"/>
    </source>
</evidence>
<accession>A0A291RJ77</accession>
<dbReference type="NCBIfam" id="TIGR03083">
    <property type="entry name" value="maleylpyruvate isomerase family mycothiol-dependent enzyme"/>
    <property type="match status" value="1"/>
</dbReference>
<proteinExistence type="predicted"/>
<gene>
    <name evidence="2" type="ORF">CRH09_15755</name>
</gene>
<dbReference type="Pfam" id="PF11716">
    <property type="entry name" value="MDMPI_N"/>
    <property type="match status" value="1"/>
</dbReference>
<dbReference type="InterPro" id="IPR024344">
    <property type="entry name" value="MDMPI_metal-binding"/>
</dbReference>
<dbReference type="SUPFAM" id="SSF55718">
    <property type="entry name" value="SCP-like"/>
    <property type="match status" value="1"/>
</dbReference>
<dbReference type="InterPro" id="IPR036527">
    <property type="entry name" value="SCP2_sterol-bd_dom_sf"/>
</dbReference>
<dbReference type="RefSeq" id="WP_098694578.1">
    <property type="nucleotide sequence ID" value="NZ_CP023778.1"/>
</dbReference>
<organism evidence="2 3">
    <name type="scientific">Nocardia terpenica</name>
    <dbReference type="NCBI Taxonomy" id="455432"/>
    <lineage>
        <taxon>Bacteria</taxon>
        <taxon>Bacillati</taxon>
        <taxon>Actinomycetota</taxon>
        <taxon>Actinomycetes</taxon>
        <taxon>Mycobacteriales</taxon>
        <taxon>Nocardiaceae</taxon>
        <taxon>Nocardia</taxon>
    </lineage>
</organism>